<dbReference type="SUPFAM" id="SSF52113">
    <property type="entry name" value="BRCT domain"/>
    <property type="match status" value="1"/>
</dbReference>
<dbReference type="PROSITE" id="PS50172">
    <property type="entry name" value="BRCT"/>
    <property type="match status" value="2"/>
</dbReference>
<dbReference type="PANTHER" id="PTHR47576">
    <property type="entry name" value="BRCT DOMAIN DNA REPAIR PROTEIN-RELATED"/>
    <property type="match status" value="1"/>
</dbReference>
<dbReference type="EMBL" id="JBGMDY010000001">
    <property type="protein sequence ID" value="KAL2346623.1"/>
    <property type="molecule type" value="Genomic_DNA"/>
</dbReference>
<organism evidence="2 3">
    <name type="scientific">Flemingia macrophylla</name>
    <dbReference type="NCBI Taxonomy" id="520843"/>
    <lineage>
        <taxon>Eukaryota</taxon>
        <taxon>Viridiplantae</taxon>
        <taxon>Streptophyta</taxon>
        <taxon>Embryophyta</taxon>
        <taxon>Tracheophyta</taxon>
        <taxon>Spermatophyta</taxon>
        <taxon>Magnoliopsida</taxon>
        <taxon>eudicotyledons</taxon>
        <taxon>Gunneridae</taxon>
        <taxon>Pentapetalae</taxon>
        <taxon>rosids</taxon>
        <taxon>fabids</taxon>
        <taxon>Fabales</taxon>
        <taxon>Fabaceae</taxon>
        <taxon>Papilionoideae</taxon>
        <taxon>50 kb inversion clade</taxon>
        <taxon>NPAAA clade</taxon>
        <taxon>indigoferoid/millettioid clade</taxon>
        <taxon>Phaseoleae</taxon>
        <taxon>Flemingia</taxon>
    </lineage>
</organism>
<dbReference type="Pfam" id="PF20415">
    <property type="entry name" value="DUF6699"/>
    <property type="match status" value="1"/>
</dbReference>
<dbReference type="PANTHER" id="PTHR47576:SF2">
    <property type="entry name" value="BRCT DOMAIN DNA REPAIR PROTEIN-RELATED"/>
    <property type="match status" value="1"/>
</dbReference>
<dbReference type="CDD" id="cd17731">
    <property type="entry name" value="BRCT_TopBP1_rpt2_like"/>
    <property type="match status" value="1"/>
</dbReference>
<protein>
    <recommendedName>
        <fullName evidence="1">BRCT domain-containing protein</fullName>
    </recommendedName>
</protein>
<dbReference type="InterPro" id="IPR036420">
    <property type="entry name" value="BRCT_dom_sf"/>
</dbReference>
<evidence type="ECO:0000259" key="1">
    <source>
        <dbReference type="PROSITE" id="PS50172"/>
    </source>
</evidence>
<reference evidence="2 3" key="1">
    <citation type="submission" date="2024-08" db="EMBL/GenBank/DDBJ databases">
        <title>Insights into the chromosomal genome structure of Flemingia macrophylla.</title>
        <authorList>
            <person name="Ding Y."/>
            <person name="Zhao Y."/>
            <person name="Bi W."/>
            <person name="Wu M."/>
            <person name="Zhao G."/>
            <person name="Gong Y."/>
            <person name="Li W."/>
            <person name="Zhang P."/>
        </authorList>
    </citation>
    <scope>NUCLEOTIDE SEQUENCE [LARGE SCALE GENOMIC DNA]</scope>
    <source>
        <strain evidence="2">DYQJB</strain>
        <tissue evidence="2">Leaf</tissue>
    </source>
</reference>
<comment type="caution">
    <text evidence="2">The sequence shown here is derived from an EMBL/GenBank/DDBJ whole genome shotgun (WGS) entry which is preliminary data.</text>
</comment>
<dbReference type="AlphaFoldDB" id="A0ABD1NGD5"/>
<dbReference type="InterPro" id="IPR001357">
    <property type="entry name" value="BRCT_dom"/>
</dbReference>
<dbReference type="Pfam" id="PF12738">
    <property type="entry name" value="PTCB-BRCT"/>
    <property type="match status" value="1"/>
</dbReference>
<feature type="domain" description="BRCT" evidence="1">
    <location>
        <begin position="45"/>
        <end position="137"/>
    </location>
</feature>
<dbReference type="SMART" id="SM00292">
    <property type="entry name" value="BRCT"/>
    <property type="match status" value="2"/>
</dbReference>
<proteinExistence type="predicted"/>
<accession>A0ABD1NGD5</accession>
<dbReference type="InterPro" id="IPR046522">
    <property type="entry name" value="DUF6699"/>
</dbReference>
<evidence type="ECO:0000313" key="2">
    <source>
        <dbReference type="EMBL" id="KAL2346623.1"/>
    </source>
</evidence>
<dbReference type="Gene3D" id="3.40.50.10190">
    <property type="entry name" value="BRCT domain"/>
    <property type="match status" value="1"/>
</dbReference>
<evidence type="ECO:0000313" key="3">
    <source>
        <dbReference type="Proteomes" id="UP001603857"/>
    </source>
</evidence>
<dbReference type="Proteomes" id="UP001603857">
    <property type="component" value="Unassembled WGS sequence"/>
</dbReference>
<keyword evidence="3" id="KW-1185">Reference proteome</keyword>
<name>A0ABD1NGD5_9FABA</name>
<dbReference type="InterPro" id="IPR059215">
    <property type="entry name" value="BRCT2_TopBP1-like"/>
</dbReference>
<gene>
    <name evidence="2" type="ORF">Fmac_000623</name>
</gene>
<sequence length="539" mass="60043">MGGDGRVEVVSGKGCSRLFSSSLPSFRGLQSLEPMSPVSSSVPVPSTAPFAGLVICVTGLSKEARNQVKEATERLGGQYSPNLHPQCTHLVVQIFAGRKFEHALKHGAKSGLFVVTLGWFVDSVRKNARLSESHYRVKSYGDNNTHLDNFRLLPEYTNAENHCLPSRIHQTKQANSVEELQRFSGSESIRNSDSTLSGCTIYVDPGISSELQNKVIETASREGASLVEQWFVGCNVSHVVTEGTSIQRYLGYSSNLITPLWILKTAKEKYAPRLVHMSVDLAKQVGLMLEDICSGNSGKEVMKRKVSDNLPDNDSEVGYEERQQIVNSAKNGVRSRRGRRMQTCQTPIRPITPNNLLDCISWSISEPTSTASIYTDSSSVEDPNENHATSVFFDAKGDGKESEASFSNSTRPLTESEKSELIFKNHFLTILFPVDRFAEMGPSSRTFFSHNGFTCLQVLDHIHAFYQENMPRQEIDVAIHSDSRHGDRLRSVYSSKETAERGYVMFKRVEFLGSRTSFEMLKRVTGDNNSNVYELLLRA</sequence>
<feature type="domain" description="BRCT" evidence="1">
    <location>
        <begin position="191"/>
        <end position="269"/>
    </location>
</feature>